<evidence type="ECO:0000313" key="8">
    <source>
        <dbReference type="Proteomes" id="UP000306985"/>
    </source>
</evidence>
<evidence type="ECO:0000313" key="7">
    <source>
        <dbReference type="EMBL" id="TKV57355.1"/>
    </source>
</evidence>
<dbReference type="Proteomes" id="UP000306985">
    <property type="component" value="Unassembled WGS sequence"/>
</dbReference>
<evidence type="ECO:0000256" key="4">
    <source>
        <dbReference type="ARBA" id="ARBA00022989"/>
    </source>
</evidence>
<keyword evidence="4 6" id="KW-1133">Transmembrane helix</keyword>
<comment type="caution">
    <text evidence="7">The sequence shown here is derived from an EMBL/GenBank/DDBJ whole genome shotgun (WGS) entry which is preliminary data.</text>
</comment>
<evidence type="ECO:0000256" key="6">
    <source>
        <dbReference type="SAM" id="Phobius"/>
    </source>
</evidence>
<keyword evidence="3 6" id="KW-0812">Transmembrane</keyword>
<evidence type="ECO:0000256" key="2">
    <source>
        <dbReference type="ARBA" id="ARBA00022475"/>
    </source>
</evidence>
<protein>
    <recommendedName>
        <fullName evidence="9">Polysaccharide biosynthesis protein</fullName>
    </recommendedName>
</protein>
<evidence type="ECO:0000256" key="5">
    <source>
        <dbReference type="ARBA" id="ARBA00023136"/>
    </source>
</evidence>
<accession>A0A4V6CRF9</accession>
<keyword evidence="8" id="KW-1185">Reference proteome</keyword>
<feature type="transmembrane region" description="Helical" evidence="6">
    <location>
        <begin position="118"/>
        <end position="137"/>
    </location>
</feature>
<evidence type="ECO:0000256" key="3">
    <source>
        <dbReference type="ARBA" id="ARBA00022692"/>
    </source>
</evidence>
<feature type="transmembrane region" description="Helical" evidence="6">
    <location>
        <begin position="318"/>
        <end position="338"/>
    </location>
</feature>
<feature type="transmembrane region" description="Helical" evidence="6">
    <location>
        <begin position="16"/>
        <end position="37"/>
    </location>
</feature>
<dbReference type="EMBL" id="SZZH01000005">
    <property type="protein sequence ID" value="TKV57355.1"/>
    <property type="molecule type" value="Genomic_DNA"/>
</dbReference>
<keyword evidence="2" id="KW-1003">Cell membrane</keyword>
<keyword evidence="5 6" id="KW-0472">Membrane</keyword>
<proteinExistence type="predicted"/>
<gene>
    <name evidence="7" type="ORF">FDO65_17680</name>
</gene>
<dbReference type="GO" id="GO:0005886">
    <property type="term" value="C:plasma membrane"/>
    <property type="evidence" value="ECO:0007669"/>
    <property type="project" value="UniProtKB-SubCell"/>
</dbReference>
<dbReference type="InterPro" id="IPR050833">
    <property type="entry name" value="Poly_Biosynth_Transport"/>
</dbReference>
<dbReference type="AlphaFoldDB" id="A0A4V6CRF9"/>
<reference evidence="7 8" key="1">
    <citation type="submission" date="2019-05" db="EMBL/GenBank/DDBJ databases">
        <title>Nakamurella sp. N5BH11, whole genome shotgun sequence.</title>
        <authorList>
            <person name="Tuo L."/>
        </authorList>
    </citation>
    <scope>NUCLEOTIDE SEQUENCE [LARGE SCALE GENOMIC DNA]</scope>
    <source>
        <strain evidence="7 8">N5BH11</strain>
    </source>
</reference>
<sequence length="413" mass="42839">MTSTRQTRRAGVRRQTLFYTVALGLGSLVTGVLFVFAARSMPPGTFGLVSTSIGIATVLAGVIDFGTNSLWVRELSDSHTSVGVVARQMRGKAVVAAATAGALAAVLGTWLTPACAVVGLYLLALVVAQMSVVPLRARVMPARVVSCTVADRSVAASTMLALSWFDVEPALRLPVALSLGSFAGAALAMWRLEGRSEFISCKSVAMPWGGAAFFGLSSLVLAVQNLDQAVVLKVAGASAAADVGAVSRWMSPIGLIGTALANTAGPLAARAPDVRSAWSTMKPTRPYVLLAICVGAVSSLLSPWLVPAVLGTAYAGSIPVFQILAISATITVLSQPVVTILQFRGYDRTVCWVVWSGVMLQFTVLFSVVSTMGAIGCAIASLTCQVFILAALVWATCIKVARESKTSVATAGR</sequence>
<feature type="transmembrane region" description="Helical" evidence="6">
    <location>
        <begin position="49"/>
        <end position="72"/>
    </location>
</feature>
<name>A0A4V6CRF9_9ACTN</name>
<dbReference type="PANTHER" id="PTHR30250:SF31">
    <property type="entry name" value="INNER MEMBRANE PROTEIN YGHQ"/>
    <property type="match status" value="1"/>
</dbReference>
<feature type="transmembrane region" description="Helical" evidence="6">
    <location>
        <begin position="350"/>
        <end position="367"/>
    </location>
</feature>
<dbReference type="OrthoDB" id="4964581at2"/>
<feature type="transmembrane region" description="Helical" evidence="6">
    <location>
        <begin position="287"/>
        <end position="306"/>
    </location>
</feature>
<feature type="transmembrane region" description="Helical" evidence="6">
    <location>
        <begin position="93"/>
        <end position="112"/>
    </location>
</feature>
<comment type="subcellular location">
    <subcellularLocation>
        <location evidence="1">Cell membrane</location>
        <topology evidence="1">Multi-pass membrane protein</topology>
    </subcellularLocation>
</comment>
<evidence type="ECO:0000256" key="1">
    <source>
        <dbReference type="ARBA" id="ARBA00004651"/>
    </source>
</evidence>
<dbReference type="RefSeq" id="WP_137451059.1">
    <property type="nucleotide sequence ID" value="NZ_SZZH01000005.1"/>
</dbReference>
<organism evidence="7 8">
    <name type="scientific">Nakamurella flava</name>
    <dbReference type="NCBI Taxonomy" id="2576308"/>
    <lineage>
        <taxon>Bacteria</taxon>
        <taxon>Bacillati</taxon>
        <taxon>Actinomycetota</taxon>
        <taxon>Actinomycetes</taxon>
        <taxon>Nakamurellales</taxon>
        <taxon>Nakamurellaceae</taxon>
        <taxon>Nakamurella</taxon>
    </lineage>
</organism>
<dbReference type="PANTHER" id="PTHR30250">
    <property type="entry name" value="PST FAMILY PREDICTED COLANIC ACID TRANSPORTER"/>
    <property type="match status" value="1"/>
</dbReference>
<feature type="transmembrane region" description="Helical" evidence="6">
    <location>
        <begin position="373"/>
        <end position="395"/>
    </location>
</feature>
<evidence type="ECO:0008006" key="9">
    <source>
        <dbReference type="Google" id="ProtNLM"/>
    </source>
</evidence>